<name>A0A7W9SP54_ARMRO</name>
<feature type="domain" description="Pyrrolo-quinoline quinone repeat" evidence="2">
    <location>
        <begin position="28"/>
        <end position="135"/>
    </location>
</feature>
<dbReference type="InterPro" id="IPR015943">
    <property type="entry name" value="WD40/YVTN_repeat-like_dom_sf"/>
</dbReference>
<dbReference type="Gene3D" id="2.130.10.10">
    <property type="entry name" value="YVTN repeat-like/Quinoprotein amine dehydrogenase"/>
    <property type="match status" value="2"/>
</dbReference>
<accession>A0A7W9SP54</accession>
<dbReference type="InterPro" id="IPR011047">
    <property type="entry name" value="Quinoprotein_ADH-like_sf"/>
</dbReference>
<organism evidence="3 4">
    <name type="scientific">Armatimonas rosea</name>
    <dbReference type="NCBI Taxonomy" id="685828"/>
    <lineage>
        <taxon>Bacteria</taxon>
        <taxon>Bacillati</taxon>
        <taxon>Armatimonadota</taxon>
        <taxon>Armatimonadia</taxon>
        <taxon>Armatimonadales</taxon>
        <taxon>Armatimonadaceae</taxon>
        <taxon>Armatimonas</taxon>
    </lineage>
</organism>
<protein>
    <submittedName>
        <fullName evidence="3">Outer membrane protein assembly factor BamB</fullName>
    </submittedName>
</protein>
<dbReference type="InterPro" id="IPR018391">
    <property type="entry name" value="PQQ_b-propeller_rpt"/>
</dbReference>
<dbReference type="RefSeq" id="WP_184194741.1">
    <property type="nucleotide sequence ID" value="NZ_JACHGW010000002.1"/>
</dbReference>
<sequence>MQASWTSFRNGGSVGGGIKRLPLRWSPTQSIAWKTELPGYGQSSPVVWGGRVFVTSVQGPMRERCLVHACDLKSGKLLWSRAFASSLPHEMSYYVSRAAPTPVVDSKGVYVFFESGELAGLDHGGKTLWSRSLVKEYGTLTNEFGIGQSLAQNTDTVFVLVDDPGVAYLLAVDKKTGKNRWKVSREPRKSWTSPVVTKQGEKELLLVSANGFVEGFDTKDGTLLWSVDRITGNIMPSVCVDGDSVFVGATPAQARLARPGGRTAAESNCCLRLITKDGKPSAEVVWEGKKATCDFASPLAYRGLVYYVTAAGIVFCVDAKTGKELYSERIDSPCWASPLAVGEHVYFFGKNGITTIIKAGPVFEKVASNPLWDTQNPPKTKEPFSTTPNNPANAGAARATSPDSLDPILYGYAALEGQLVIRLGSHLFCVR</sequence>
<comment type="caution">
    <text evidence="3">The sequence shown here is derived from an EMBL/GenBank/DDBJ whole genome shotgun (WGS) entry which is preliminary data.</text>
</comment>
<dbReference type="PANTHER" id="PTHR34512:SF30">
    <property type="entry name" value="OUTER MEMBRANE PROTEIN ASSEMBLY FACTOR BAMB"/>
    <property type="match status" value="1"/>
</dbReference>
<dbReference type="AlphaFoldDB" id="A0A7W9SP54"/>
<dbReference type="InterPro" id="IPR002372">
    <property type="entry name" value="PQQ_rpt_dom"/>
</dbReference>
<reference evidence="3 4" key="1">
    <citation type="submission" date="2020-08" db="EMBL/GenBank/DDBJ databases">
        <title>Genomic Encyclopedia of Type Strains, Phase IV (KMG-IV): sequencing the most valuable type-strain genomes for metagenomic binning, comparative biology and taxonomic classification.</title>
        <authorList>
            <person name="Goeker M."/>
        </authorList>
    </citation>
    <scope>NUCLEOTIDE SEQUENCE [LARGE SCALE GENOMIC DNA]</scope>
    <source>
        <strain evidence="3 4">DSM 23562</strain>
    </source>
</reference>
<evidence type="ECO:0000313" key="3">
    <source>
        <dbReference type="EMBL" id="MBB6050210.1"/>
    </source>
</evidence>
<gene>
    <name evidence="3" type="ORF">HNQ39_002001</name>
</gene>
<evidence type="ECO:0000256" key="1">
    <source>
        <dbReference type="SAM" id="MobiDB-lite"/>
    </source>
</evidence>
<feature type="region of interest" description="Disordered" evidence="1">
    <location>
        <begin position="369"/>
        <end position="400"/>
    </location>
</feature>
<dbReference type="Proteomes" id="UP000520814">
    <property type="component" value="Unassembled WGS sequence"/>
</dbReference>
<keyword evidence="4" id="KW-1185">Reference proteome</keyword>
<feature type="compositionally biased region" description="Low complexity" evidence="1">
    <location>
        <begin position="386"/>
        <end position="400"/>
    </location>
</feature>
<dbReference type="PANTHER" id="PTHR34512">
    <property type="entry name" value="CELL SURFACE PROTEIN"/>
    <property type="match status" value="1"/>
</dbReference>
<evidence type="ECO:0000313" key="4">
    <source>
        <dbReference type="Proteomes" id="UP000520814"/>
    </source>
</evidence>
<dbReference type="Pfam" id="PF13360">
    <property type="entry name" value="PQQ_2"/>
    <property type="match status" value="2"/>
</dbReference>
<dbReference type="SUPFAM" id="SSF50998">
    <property type="entry name" value="Quinoprotein alcohol dehydrogenase-like"/>
    <property type="match status" value="1"/>
</dbReference>
<feature type="domain" description="Pyrrolo-quinoline quinone repeat" evidence="2">
    <location>
        <begin position="295"/>
        <end position="377"/>
    </location>
</feature>
<dbReference type="SMART" id="SM00564">
    <property type="entry name" value="PQQ"/>
    <property type="match status" value="3"/>
</dbReference>
<evidence type="ECO:0000259" key="2">
    <source>
        <dbReference type="Pfam" id="PF13360"/>
    </source>
</evidence>
<dbReference type="EMBL" id="JACHGW010000002">
    <property type="protein sequence ID" value="MBB6050210.1"/>
    <property type="molecule type" value="Genomic_DNA"/>
</dbReference>
<proteinExistence type="predicted"/>